<reference evidence="2" key="1">
    <citation type="submission" date="2023-06" db="EMBL/GenBank/DDBJ databases">
        <authorList>
            <consortium name="Lawrence Berkeley National Laboratory"/>
            <person name="Ahrendt S."/>
            <person name="Sahu N."/>
            <person name="Indic B."/>
            <person name="Wong-Bajracharya J."/>
            <person name="Merenyi Z."/>
            <person name="Ke H.-M."/>
            <person name="Monk M."/>
            <person name="Kocsube S."/>
            <person name="Drula E."/>
            <person name="Lipzen A."/>
            <person name="Balint B."/>
            <person name="Henrissat B."/>
            <person name="Andreopoulos B."/>
            <person name="Martin F.M."/>
            <person name="Harder C.B."/>
            <person name="Rigling D."/>
            <person name="Ford K.L."/>
            <person name="Foster G.D."/>
            <person name="Pangilinan J."/>
            <person name="Papanicolaou A."/>
            <person name="Barry K."/>
            <person name="LaButti K."/>
            <person name="Viragh M."/>
            <person name="Koriabine M."/>
            <person name="Yan M."/>
            <person name="Riley R."/>
            <person name="Champramary S."/>
            <person name="Plett K.L."/>
            <person name="Tsai I.J."/>
            <person name="Slot J."/>
            <person name="Sipos G."/>
            <person name="Plett J."/>
            <person name="Nagy L.G."/>
            <person name="Grigoriev I.V."/>
        </authorList>
    </citation>
    <scope>NUCLEOTIDE SEQUENCE</scope>
    <source>
        <strain evidence="2">FPL87.14</strain>
    </source>
</reference>
<accession>A0AA39MEN6</accession>
<dbReference type="AlphaFoldDB" id="A0AA39MEN6"/>
<dbReference type="EMBL" id="JAUEPT010000125">
    <property type="protein sequence ID" value="KAK0431013.1"/>
    <property type="molecule type" value="Genomic_DNA"/>
</dbReference>
<keyword evidence="3" id="KW-1185">Reference proteome</keyword>
<evidence type="ECO:0000313" key="2">
    <source>
        <dbReference type="EMBL" id="KAK0431013.1"/>
    </source>
</evidence>
<feature type="region of interest" description="Disordered" evidence="1">
    <location>
        <begin position="1"/>
        <end position="21"/>
    </location>
</feature>
<organism evidence="2 3">
    <name type="scientific">Armillaria borealis</name>
    <dbReference type="NCBI Taxonomy" id="47425"/>
    <lineage>
        <taxon>Eukaryota</taxon>
        <taxon>Fungi</taxon>
        <taxon>Dikarya</taxon>
        <taxon>Basidiomycota</taxon>
        <taxon>Agaricomycotina</taxon>
        <taxon>Agaricomycetes</taxon>
        <taxon>Agaricomycetidae</taxon>
        <taxon>Agaricales</taxon>
        <taxon>Marasmiineae</taxon>
        <taxon>Physalacriaceae</taxon>
        <taxon>Armillaria</taxon>
    </lineage>
</organism>
<sequence length="248" mass="27493">MREFRTCSAAEGTSGTSSSGDDNQAWVIRTRLSLSVKYGILLYCTKIGVDSGLISERRDASKSKLLDSGSDLRLKSMRHIVWDVFLSETEDQGLQDGIAVREVNHERDHRVWEIQSVNRRRLVVENFTSEMENSASLDERMSNFDDVEGSGTRRKLLLICVFCAGTGPPTGGSDDETQEVSLVLNVAHHTSAPSCDYKPFEIGRCAFKNALGSSATYHTPEYILAHSTNVLLRLQTAQSLNELRDTSA</sequence>
<evidence type="ECO:0000256" key="1">
    <source>
        <dbReference type="SAM" id="MobiDB-lite"/>
    </source>
</evidence>
<gene>
    <name evidence="2" type="ORF">EV421DRAFT_1743468</name>
</gene>
<proteinExistence type="predicted"/>
<evidence type="ECO:0000313" key="3">
    <source>
        <dbReference type="Proteomes" id="UP001175226"/>
    </source>
</evidence>
<protein>
    <submittedName>
        <fullName evidence="2">Uncharacterized protein</fullName>
    </submittedName>
</protein>
<comment type="caution">
    <text evidence="2">The sequence shown here is derived from an EMBL/GenBank/DDBJ whole genome shotgun (WGS) entry which is preliminary data.</text>
</comment>
<dbReference type="Proteomes" id="UP001175226">
    <property type="component" value="Unassembled WGS sequence"/>
</dbReference>
<name>A0AA39MEN6_9AGAR</name>